<keyword evidence="2" id="KW-1185">Reference proteome</keyword>
<dbReference type="RefSeq" id="WP_048599604.1">
    <property type="nucleotide sequence ID" value="NZ_CBFHGK010000013.1"/>
</dbReference>
<dbReference type="InterPro" id="IPR009562">
    <property type="entry name" value="DUF1178"/>
</dbReference>
<sequence length="136" mass="14849">MIRYNLKCTNDHQFDSWFADAASYDTLRGRNLVSCAVCGDTDVSKSLMAPQVRPARGALSQAASPAEQAIAEMRKHIETNADDVGTNFVAEARKIHDGETPERAIYGQANVQEAKELIKDGVPVVPLPFMAKDKAN</sequence>
<dbReference type="STRING" id="282199.GCA_001049735_02255"/>
<gene>
    <name evidence="1" type="ORF">NIG5292_02256</name>
</gene>
<dbReference type="OrthoDB" id="9799894at2"/>
<reference evidence="1 2" key="1">
    <citation type="submission" date="2015-04" db="EMBL/GenBank/DDBJ databases">
        <authorList>
            <person name="Syromyatnikov M.Y."/>
            <person name="Popov V.N."/>
        </authorList>
    </citation>
    <scope>NUCLEOTIDE SEQUENCE [LARGE SCALE GENOMIC DNA]</scope>
    <source>
        <strain evidence="1 2">CECT 5292</strain>
    </source>
</reference>
<evidence type="ECO:0008006" key="3">
    <source>
        <dbReference type="Google" id="ProtNLM"/>
    </source>
</evidence>
<proteinExistence type="predicted"/>
<name>A0A0U1NNX0_9RHOB</name>
<dbReference type="Proteomes" id="UP000048949">
    <property type="component" value="Unassembled WGS sequence"/>
</dbReference>
<evidence type="ECO:0000313" key="2">
    <source>
        <dbReference type="Proteomes" id="UP000048949"/>
    </source>
</evidence>
<protein>
    <recommendedName>
        <fullName evidence="3">DUF1178 family protein</fullName>
    </recommendedName>
</protein>
<organism evidence="1 2">
    <name type="scientific">Nereida ignava</name>
    <dbReference type="NCBI Taxonomy" id="282199"/>
    <lineage>
        <taxon>Bacteria</taxon>
        <taxon>Pseudomonadati</taxon>
        <taxon>Pseudomonadota</taxon>
        <taxon>Alphaproteobacteria</taxon>
        <taxon>Rhodobacterales</taxon>
        <taxon>Roseobacteraceae</taxon>
        <taxon>Nereida</taxon>
    </lineage>
</organism>
<accession>A0A0U1NNX0</accession>
<dbReference type="EMBL" id="CVQV01000013">
    <property type="protein sequence ID" value="CRK76199.1"/>
    <property type="molecule type" value="Genomic_DNA"/>
</dbReference>
<dbReference type="Pfam" id="PF06676">
    <property type="entry name" value="DUF1178"/>
    <property type="match status" value="1"/>
</dbReference>
<dbReference type="AlphaFoldDB" id="A0A0U1NNX0"/>
<dbReference type="PIRSF" id="PIRSF032131">
    <property type="entry name" value="UCP032131"/>
    <property type="match status" value="1"/>
</dbReference>
<evidence type="ECO:0000313" key="1">
    <source>
        <dbReference type="EMBL" id="CRK76199.1"/>
    </source>
</evidence>